<dbReference type="Pfam" id="PF02518">
    <property type="entry name" value="HATPase_c"/>
    <property type="match status" value="1"/>
</dbReference>
<evidence type="ECO:0000256" key="4">
    <source>
        <dbReference type="ARBA" id="ARBA00022679"/>
    </source>
</evidence>
<keyword evidence="5 9" id="KW-0418">Kinase</keyword>
<dbReference type="HOGENOM" id="CLU_000445_114_58_2"/>
<dbReference type="CDD" id="cd00075">
    <property type="entry name" value="HATPase"/>
    <property type="match status" value="1"/>
</dbReference>
<keyword evidence="6" id="KW-0472">Membrane</keyword>
<keyword evidence="4 9" id="KW-0808">Transferase</keyword>
<evidence type="ECO:0000256" key="2">
    <source>
        <dbReference type="ARBA" id="ARBA00012438"/>
    </source>
</evidence>
<dbReference type="PRINTS" id="PR00344">
    <property type="entry name" value="BCTRLSENSOR"/>
</dbReference>
<dbReference type="Pfam" id="PF00989">
    <property type="entry name" value="PAS"/>
    <property type="match status" value="1"/>
</dbReference>
<dbReference type="SUPFAM" id="SSF55785">
    <property type="entry name" value="PYP-like sensor domain (PAS domain)"/>
    <property type="match status" value="2"/>
</dbReference>
<dbReference type="STRING" id="323259.Mhun_1234"/>
<sequence>MQVIPEKWENNPLYGAFFISILSALILLPYWWLAVQWSATLIHDSPTRFAFTSTTFLLVLAIIDSAFLIRYYQIRQKNQLASAILEIHKGAENYRLLIENAPFPITITKLDDNTILVMNKRAVELFSVDPSERIGNPVSFQFIGPDDQKRINEILASKNHVSGYEITFLKETGDRVYISLSADIIDYMGEKAVFAAFVDISERVALEQEIIRREEKFSVVFHEVPNPLMILSENDTIIDVNHGFEQFFHMRKEDLISLSILEVNFLTDLALKKRPREFEDQNTWEYEASLPNGEKKFVMLHYRTIQYGESLHTLLLIQDIDAIKRGQNALTQANNQLLILNSVTRHDILNRVMAVISYCELLRHSIQKEPDITWLNNIEKAGDDIQTLIEFTRQYQDLGIHPPVWQRIDRIMKKKEIQTFLTNISVSLPDESYEVYADPMFGKVLYNLIENSIRHGEKVTQIALSYEKRNSDLILRYTDNGTGIADEDKSKIFTKGFGKNTGLGLFLIREILSLTGISITEHGIHGTGVIFDMLIPAGSYRISATNKDQSYI</sequence>
<dbReference type="InterPro" id="IPR013767">
    <property type="entry name" value="PAS_fold"/>
</dbReference>
<feature type="transmembrane region" description="Helical" evidence="6">
    <location>
        <begin position="12"/>
        <end position="33"/>
    </location>
</feature>
<gene>
    <name evidence="9" type="ordered locus">Mhun_1234</name>
</gene>
<evidence type="ECO:0000256" key="5">
    <source>
        <dbReference type="ARBA" id="ARBA00022777"/>
    </source>
</evidence>
<evidence type="ECO:0000256" key="3">
    <source>
        <dbReference type="ARBA" id="ARBA00022553"/>
    </source>
</evidence>
<evidence type="ECO:0000256" key="6">
    <source>
        <dbReference type="SAM" id="Phobius"/>
    </source>
</evidence>
<dbReference type="PANTHER" id="PTHR43304:SF1">
    <property type="entry name" value="PAC DOMAIN-CONTAINING PROTEIN"/>
    <property type="match status" value="1"/>
</dbReference>
<evidence type="ECO:0000256" key="1">
    <source>
        <dbReference type="ARBA" id="ARBA00000085"/>
    </source>
</evidence>
<dbReference type="GeneID" id="25393483"/>
<feature type="domain" description="Histidine kinase" evidence="7">
    <location>
        <begin position="443"/>
        <end position="539"/>
    </location>
</feature>
<dbReference type="Proteomes" id="UP000001941">
    <property type="component" value="Chromosome"/>
</dbReference>
<evidence type="ECO:0000313" key="10">
    <source>
        <dbReference type="Proteomes" id="UP000001941"/>
    </source>
</evidence>
<dbReference type="InterPro" id="IPR035965">
    <property type="entry name" value="PAS-like_dom_sf"/>
</dbReference>
<dbReference type="SMART" id="SM00091">
    <property type="entry name" value="PAS"/>
    <property type="match status" value="2"/>
</dbReference>
<keyword evidence="6" id="KW-1133">Transmembrane helix</keyword>
<dbReference type="KEGG" id="mhu:Mhun_1234"/>
<dbReference type="PANTHER" id="PTHR43304">
    <property type="entry name" value="PHYTOCHROME-LIKE PROTEIN CPH1"/>
    <property type="match status" value="1"/>
</dbReference>
<dbReference type="EnsemblBacteria" id="ABD40980">
    <property type="protein sequence ID" value="ABD40980"/>
    <property type="gene ID" value="Mhun_1234"/>
</dbReference>
<dbReference type="AlphaFoldDB" id="Q2FLX9"/>
<dbReference type="InParanoid" id="Q2FLX9"/>
<dbReference type="Gene3D" id="3.30.450.20">
    <property type="entry name" value="PAS domain"/>
    <property type="match status" value="2"/>
</dbReference>
<keyword evidence="6" id="KW-0812">Transmembrane</keyword>
<accession>Q2FLX9</accession>
<evidence type="ECO:0000259" key="7">
    <source>
        <dbReference type="PROSITE" id="PS50109"/>
    </source>
</evidence>
<dbReference type="EMBL" id="CP000254">
    <property type="protein sequence ID" value="ABD40980.1"/>
    <property type="molecule type" value="Genomic_DNA"/>
</dbReference>
<feature type="domain" description="PAS" evidence="8">
    <location>
        <begin position="90"/>
        <end position="155"/>
    </location>
</feature>
<dbReference type="InterPro" id="IPR004358">
    <property type="entry name" value="Sig_transdc_His_kin-like_C"/>
</dbReference>
<dbReference type="CDD" id="cd00130">
    <property type="entry name" value="PAS"/>
    <property type="match status" value="2"/>
</dbReference>
<dbReference type="PROSITE" id="PS50112">
    <property type="entry name" value="PAS"/>
    <property type="match status" value="1"/>
</dbReference>
<dbReference type="NCBIfam" id="TIGR00229">
    <property type="entry name" value="sensory_box"/>
    <property type="match status" value="2"/>
</dbReference>
<dbReference type="EC" id="2.7.13.3" evidence="2"/>
<dbReference type="InterPro" id="IPR003594">
    <property type="entry name" value="HATPase_dom"/>
</dbReference>
<evidence type="ECO:0000313" key="9">
    <source>
        <dbReference type="EMBL" id="ABD40980.1"/>
    </source>
</evidence>
<feature type="transmembrane region" description="Helical" evidence="6">
    <location>
        <begin position="49"/>
        <end position="69"/>
    </location>
</feature>
<dbReference type="OrthoDB" id="117682at2157"/>
<dbReference type="InterPro" id="IPR036890">
    <property type="entry name" value="HATPase_C_sf"/>
</dbReference>
<dbReference type="PROSITE" id="PS50109">
    <property type="entry name" value="HIS_KIN"/>
    <property type="match status" value="1"/>
</dbReference>
<protein>
    <recommendedName>
        <fullName evidence="2">histidine kinase</fullName>
        <ecNumber evidence="2">2.7.13.3</ecNumber>
    </recommendedName>
</protein>
<dbReference type="GO" id="GO:0006355">
    <property type="term" value="P:regulation of DNA-templated transcription"/>
    <property type="evidence" value="ECO:0007669"/>
    <property type="project" value="InterPro"/>
</dbReference>
<dbReference type="InterPro" id="IPR000014">
    <property type="entry name" value="PAS"/>
</dbReference>
<name>Q2FLX9_METHJ</name>
<dbReference type="InterPro" id="IPR005467">
    <property type="entry name" value="His_kinase_dom"/>
</dbReference>
<comment type="catalytic activity">
    <reaction evidence="1">
        <text>ATP + protein L-histidine = ADP + protein N-phospho-L-histidine.</text>
        <dbReference type="EC" id="2.7.13.3"/>
    </reaction>
</comment>
<dbReference type="GO" id="GO:0004673">
    <property type="term" value="F:protein histidine kinase activity"/>
    <property type="evidence" value="ECO:0007669"/>
    <property type="project" value="UniProtKB-EC"/>
</dbReference>
<dbReference type="InterPro" id="IPR052162">
    <property type="entry name" value="Sensor_kinase/Photoreceptor"/>
</dbReference>
<dbReference type="eggNOG" id="arCOG06193">
    <property type="taxonomic scope" value="Archaea"/>
</dbReference>
<evidence type="ECO:0000259" key="8">
    <source>
        <dbReference type="PROSITE" id="PS50112"/>
    </source>
</evidence>
<dbReference type="SMART" id="SM00387">
    <property type="entry name" value="HATPase_c"/>
    <property type="match status" value="1"/>
</dbReference>
<organism evidence="9 10">
    <name type="scientific">Methanospirillum hungatei JF-1 (strain ATCC 27890 / DSM 864 / NBRC 100397 / JF-1)</name>
    <dbReference type="NCBI Taxonomy" id="323259"/>
    <lineage>
        <taxon>Archaea</taxon>
        <taxon>Methanobacteriati</taxon>
        <taxon>Methanobacteriota</taxon>
        <taxon>Stenosarchaea group</taxon>
        <taxon>Methanomicrobia</taxon>
        <taxon>Methanomicrobiales</taxon>
        <taxon>Methanospirillaceae</taxon>
        <taxon>Methanospirillum</taxon>
    </lineage>
</organism>
<dbReference type="Gene3D" id="3.30.565.10">
    <property type="entry name" value="Histidine kinase-like ATPase, C-terminal domain"/>
    <property type="match status" value="1"/>
</dbReference>
<keyword evidence="3" id="KW-0597">Phosphoprotein</keyword>
<dbReference type="RefSeq" id="WP_011448257.1">
    <property type="nucleotide sequence ID" value="NC_007796.1"/>
</dbReference>
<dbReference type="SUPFAM" id="SSF55874">
    <property type="entry name" value="ATPase domain of HSP90 chaperone/DNA topoisomerase II/histidine kinase"/>
    <property type="match status" value="1"/>
</dbReference>
<reference evidence="10" key="1">
    <citation type="journal article" date="2016" name="Stand. Genomic Sci.">
        <title>Complete genome sequence of Methanospirillum hungatei type strain JF1.</title>
        <authorList>
            <person name="Gunsalus R.P."/>
            <person name="Cook L.E."/>
            <person name="Crable B."/>
            <person name="Rohlin L."/>
            <person name="McDonald E."/>
            <person name="Mouttaki H."/>
            <person name="Sieber J.R."/>
            <person name="Poweleit N."/>
            <person name="Zhou H."/>
            <person name="Lapidus A.L."/>
            <person name="Daligault H.E."/>
            <person name="Land M."/>
            <person name="Gilna P."/>
            <person name="Ivanova N."/>
            <person name="Kyrpides N."/>
            <person name="Culley D.E."/>
            <person name="McInerney M.J."/>
        </authorList>
    </citation>
    <scope>NUCLEOTIDE SEQUENCE [LARGE SCALE GENOMIC DNA]</scope>
    <source>
        <strain evidence="10">ATCC 27890 / DSM 864 / NBRC 100397 / JF-1</strain>
    </source>
</reference>
<dbReference type="Pfam" id="PF13188">
    <property type="entry name" value="PAS_8"/>
    <property type="match status" value="1"/>
</dbReference>
<keyword evidence="10" id="KW-1185">Reference proteome</keyword>
<proteinExistence type="predicted"/>